<protein>
    <submittedName>
        <fullName evidence="2">Uncharacterized protein</fullName>
    </submittedName>
</protein>
<keyword evidence="1" id="KW-0812">Transmembrane</keyword>
<feature type="transmembrane region" description="Helical" evidence="1">
    <location>
        <begin position="46"/>
        <end position="65"/>
    </location>
</feature>
<name>A0A542EA68_9ACTN</name>
<evidence type="ECO:0000313" key="3">
    <source>
        <dbReference type="Proteomes" id="UP000316298"/>
    </source>
</evidence>
<reference evidence="2 3" key="1">
    <citation type="submission" date="2019-06" db="EMBL/GenBank/DDBJ databases">
        <title>Sequencing the genomes of 1000 actinobacteria strains.</title>
        <authorList>
            <person name="Klenk H.-P."/>
        </authorList>
    </citation>
    <scope>NUCLEOTIDE SEQUENCE [LARGE SCALE GENOMIC DNA]</scope>
    <source>
        <strain evidence="2 3">DSM 17305</strain>
    </source>
</reference>
<evidence type="ECO:0000256" key="1">
    <source>
        <dbReference type="SAM" id="Phobius"/>
    </source>
</evidence>
<keyword evidence="3" id="KW-1185">Reference proteome</keyword>
<dbReference type="OrthoDB" id="3479981at2"/>
<keyword evidence="1" id="KW-0472">Membrane</keyword>
<feature type="transmembrane region" description="Helical" evidence="1">
    <location>
        <begin position="71"/>
        <end position="95"/>
    </location>
</feature>
<dbReference type="EMBL" id="VFMM01000002">
    <property type="protein sequence ID" value="TQJ12228.1"/>
    <property type="molecule type" value="Genomic_DNA"/>
</dbReference>
<accession>A0A542EA68</accession>
<proteinExistence type="predicted"/>
<evidence type="ECO:0000313" key="2">
    <source>
        <dbReference type="EMBL" id="TQJ12228.1"/>
    </source>
</evidence>
<comment type="caution">
    <text evidence="2">The sequence shown here is derived from an EMBL/GenBank/DDBJ whole genome shotgun (WGS) entry which is preliminary data.</text>
</comment>
<dbReference type="AlphaFoldDB" id="A0A542EA68"/>
<sequence length="214" mass="22357">MTPGGLQPPGGLPDPDDLAIDQQWATLFSDQLASVRKSAENWRTGLAALLGLVSIFSVVGAPKATKDLDPLAAQLTGLGLLCAALFAVLGAVAALRAAYGVPQQMTRAAFRQLGGRAGLDLQQADKARRDLRRAKVLTYLTLAFLGASFALAWYGPSKATNQVRVTKTSKVVVCGTLARSDDGEIQIDSTTAGTTVLKLSDVAKLETVESCDAG</sequence>
<organism evidence="2 3">
    <name type="scientific">Kribbella jejuensis</name>
    <dbReference type="NCBI Taxonomy" id="236068"/>
    <lineage>
        <taxon>Bacteria</taxon>
        <taxon>Bacillati</taxon>
        <taxon>Actinomycetota</taxon>
        <taxon>Actinomycetes</taxon>
        <taxon>Propionibacteriales</taxon>
        <taxon>Kribbellaceae</taxon>
        <taxon>Kribbella</taxon>
    </lineage>
</organism>
<feature type="transmembrane region" description="Helical" evidence="1">
    <location>
        <begin position="136"/>
        <end position="155"/>
    </location>
</feature>
<keyword evidence="1" id="KW-1133">Transmembrane helix</keyword>
<gene>
    <name evidence="2" type="ORF">FB475_5160</name>
</gene>
<dbReference type="Proteomes" id="UP000316298">
    <property type="component" value="Unassembled WGS sequence"/>
</dbReference>